<proteinExistence type="predicted"/>
<evidence type="ECO:0000313" key="2">
    <source>
        <dbReference type="Proteomes" id="UP001163105"/>
    </source>
</evidence>
<accession>A0AB34FLZ6</accession>
<keyword evidence="2" id="KW-1185">Reference proteome</keyword>
<name>A0AB34FLZ6_9HYPO</name>
<evidence type="ECO:0000313" key="1">
    <source>
        <dbReference type="EMBL" id="KAJ6440185.1"/>
    </source>
</evidence>
<dbReference type="AlphaFoldDB" id="A0AB34FLZ6"/>
<reference evidence="1" key="1">
    <citation type="submission" date="2023-01" db="EMBL/GenBank/DDBJ databases">
        <title>The growth and conidiation of Purpureocillium lavendulum are regulated by nitrogen source and histone H3K14 acetylation.</title>
        <authorList>
            <person name="Tang P."/>
            <person name="Han J."/>
            <person name="Zhang C."/>
            <person name="Tang P."/>
            <person name="Qi F."/>
            <person name="Zhang K."/>
            <person name="Liang L."/>
        </authorList>
    </citation>
    <scope>NUCLEOTIDE SEQUENCE</scope>
    <source>
        <strain evidence="1">YMF1.00683</strain>
    </source>
</reference>
<organism evidence="1 2">
    <name type="scientific">Purpureocillium lavendulum</name>
    <dbReference type="NCBI Taxonomy" id="1247861"/>
    <lineage>
        <taxon>Eukaryota</taxon>
        <taxon>Fungi</taxon>
        <taxon>Dikarya</taxon>
        <taxon>Ascomycota</taxon>
        <taxon>Pezizomycotina</taxon>
        <taxon>Sordariomycetes</taxon>
        <taxon>Hypocreomycetidae</taxon>
        <taxon>Hypocreales</taxon>
        <taxon>Ophiocordycipitaceae</taxon>
        <taxon>Purpureocillium</taxon>
    </lineage>
</organism>
<dbReference type="Proteomes" id="UP001163105">
    <property type="component" value="Unassembled WGS sequence"/>
</dbReference>
<dbReference type="EMBL" id="JAQHRD010000006">
    <property type="protein sequence ID" value="KAJ6440185.1"/>
    <property type="molecule type" value="Genomic_DNA"/>
</dbReference>
<comment type="caution">
    <text evidence="1">The sequence shown here is derived from an EMBL/GenBank/DDBJ whole genome shotgun (WGS) entry which is preliminary data.</text>
</comment>
<sequence length="172" mass="20138">MSPTLEECGTEEYCNLAGIGRAIEYSSTEECLAAFEPRPAALRAWVQKPDTAWKCNDEKMFRVENCGTEIYCNIFSNHRTTSWENQERRKYNNEKECLAAFEARPAELRAWVQKPDTAWKCTDEKMFKVENCGTAIYCHIFSNQRTTSWENQERRKYKNEQECLAAFEPECI</sequence>
<gene>
    <name evidence="1" type="ORF">O9K51_08076</name>
</gene>
<protein>
    <submittedName>
        <fullName evidence="1">Uncharacterized protein</fullName>
    </submittedName>
</protein>